<comment type="caution">
    <text evidence="1">The sequence shown here is derived from an EMBL/GenBank/DDBJ whole genome shotgun (WGS) entry which is preliminary data.</text>
</comment>
<proteinExistence type="predicted"/>
<evidence type="ECO:0000313" key="1">
    <source>
        <dbReference type="EMBL" id="RKF84275.1"/>
    </source>
</evidence>
<dbReference type="Proteomes" id="UP000285326">
    <property type="component" value="Unassembled WGS sequence"/>
</dbReference>
<name>A0A420JBS1_9PEZI</name>
<protein>
    <submittedName>
        <fullName evidence="1">Uncharacterized protein</fullName>
    </submittedName>
</protein>
<reference evidence="1 2" key="1">
    <citation type="journal article" date="2018" name="BMC Genomics">
        <title>Comparative genome analyses reveal sequence features reflecting distinct modes of host-adaptation between dicot and monocot powdery mildew.</title>
        <authorList>
            <person name="Wu Y."/>
            <person name="Ma X."/>
            <person name="Pan Z."/>
            <person name="Kale S.D."/>
            <person name="Song Y."/>
            <person name="King H."/>
            <person name="Zhang Q."/>
            <person name="Presley C."/>
            <person name="Deng X."/>
            <person name="Wei C.I."/>
            <person name="Xiao S."/>
        </authorList>
    </citation>
    <scope>NUCLEOTIDE SEQUENCE [LARGE SCALE GENOMIC DNA]</scope>
    <source>
        <strain evidence="1">UMSG1</strain>
    </source>
</reference>
<accession>A0A420JBS1</accession>
<dbReference type="EMBL" id="MCBS01012710">
    <property type="protein sequence ID" value="RKF84275.1"/>
    <property type="molecule type" value="Genomic_DNA"/>
</dbReference>
<organism evidence="1 2">
    <name type="scientific">Golovinomyces cichoracearum</name>
    <dbReference type="NCBI Taxonomy" id="62708"/>
    <lineage>
        <taxon>Eukaryota</taxon>
        <taxon>Fungi</taxon>
        <taxon>Dikarya</taxon>
        <taxon>Ascomycota</taxon>
        <taxon>Pezizomycotina</taxon>
        <taxon>Leotiomycetes</taxon>
        <taxon>Erysiphales</taxon>
        <taxon>Erysiphaceae</taxon>
        <taxon>Golovinomyces</taxon>
    </lineage>
</organism>
<sequence length="283" mass="32802">MSISSALPEMPTQTISAFTQNIFRKYGLSEIALTHIDEMKLGKSVIDLEDTTKAELASTIKDLKRTLLERGIFVPLKGYADSIALEMVISEEEPHVWTTEEIAAALKRKINYHPKISIFENRHSSHTSLKIEKNKNQNLGQKPARYNIKQLSEPPNNPLLMQESLSTPFQSIGPQSFQYDNQNMTLPPIPVQTEPIDPDIIVKFVKCFDNKKRYTREPYDILEDKTRIFLALAQNMKIRPSQFHAVFPRILTERAEWYFINHMHPCEMFSTMYTQLKQHFDTE</sequence>
<gene>
    <name evidence="1" type="ORF">GcM1_127010</name>
</gene>
<feature type="non-terminal residue" evidence="1">
    <location>
        <position position="283"/>
    </location>
</feature>
<dbReference type="AlphaFoldDB" id="A0A420JBS1"/>
<evidence type="ECO:0000313" key="2">
    <source>
        <dbReference type="Proteomes" id="UP000285326"/>
    </source>
</evidence>